<evidence type="ECO:0000313" key="5">
    <source>
        <dbReference type="Proteomes" id="UP001596512"/>
    </source>
</evidence>
<feature type="domain" description="GFO/IDH/MocA-like oxidoreductase" evidence="3">
    <location>
        <begin position="50"/>
        <end position="124"/>
    </location>
</feature>
<name>A0ABW2TNR5_9PSEU</name>
<protein>
    <submittedName>
        <fullName evidence="4">Gfo/Idh/MocA family protein</fullName>
    </submittedName>
</protein>
<dbReference type="SUPFAM" id="SSF55347">
    <property type="entry name" value="Glyceraldehyde-3-phosphate dehydrogenase-like, C-terminal domain"/>
    <property type="match status" value="1"/>
</dbReference>
<proteinExistence type="predicted"/>
<dbReference type="Proteomes" id="UP001596512">
    <property type="component" value="Unassembled WGS sequence"/>
</dbReference>
<dbReference type="Pfam" id="PF01408">
    <property type="entry name" value="GFO_IDH_MocA"/>
    <property type="match status" value="1"/>
</dbReference>
<gene>
    <name evidence="4" type="ORF">ACFQV2_19955</name>
</gene>
<reference evidence="5" key="1">
    <citation type="journal article" date="2019" name="Int. J. Syst. Evol. Microbiol.">
        <title>The Global Catalogue of Microorganisms (GCM) 10K type strain sequencing project: providing services to taxonomists for standard genome sequencing and annotation.</title>
        <authorList>
            <consortium name="The Broad Institute Genomics Platform"/>
            <consortium name="The Broad Institute Genome Sequencing Center for Infectious Disease"/>
            <person name="Wu L."/>
            <person name="Ma J."/>
        </authorList>
    </citation>
    <scope>NUCLEOTIDE SEQUENCE [LARGE SCALE GENOMIC DNA]</scope>
    <source>
        <strain evidence="5">JCM 17695</strain>
    </source>
</reference>
<evidence type="ECO:0000259" key="3">
    <source>
        <dbReference type="Pfam" id="PF22725"/>
    </source>
</evidence>
<feature type="region of interest" description="Disordered" evidence="1">
    <location>
        <begin position="145"/>
        <end position="184"/>
    </location>
</feature>
<dbReference type="Gene3D" id="3.30.360.10">
    <property type="entry name" value="Dihydrodipicolinate Reductase, domain 2"/>
    <property type="match status" value="1"/>
</dbReference>
<dbReference type="InterPro" id="IPR055170">
    <property type="entry name" value="GFO_IDH_MocA-like_dom"/>
</dbReference>
<dbReference type="EMBL" id="JBHTEY010000004">
    <property type="protein sequence ID" value="MFC7615432.1"/>
    <property type="molecule type" value="Genomic_DNA"/>
</dbReference>
<dbReference type="Gene3D" id="3.40.50.720">
    <property type="entry name" value="NAD(P)-binding Rossmann-like Domain"/>
    <property type="match status" value="1"/>
</dbReference>
<dbReference type="InterPro" id="IPR000683">
    <property type="entry name" value="Gfo/Idh/MocA-like_OxRdtase_N"/>
</dbReference>
<dbReference type="Pfam" id="PF22725">
    <property type="entry name" value="GFO_IDH_MocA_C3"/>
    <property type="match status" value="1"/>
</dbReference>
<dbReference type="PANTHER" id="PTHR43377:SF12">
    <property type="entry name" value="BINDING ROSSMANN FOLD OXIDOREDUCTASE, PUTATIVE (AFU_ORTHOLOGUE AFUA_3G11840)-RELATED"/>
    <property type="match status" value="1"/>
</dbReference>
<evidence type="ECO:0000259" key="2">
    <source>
        <dbReference type="Pfam" id="PF01408"/>
    </source>
</evidence>
<feature type="domain" description="Gfo/Idh/MocA-like oxidoreductase N-terminal" evidence="2">
    <location>
        <begin position="7"/>
        <end position="40"/>
    </location>
</feature>
<dbReference type="PANTHER" id="PTHR43377">
    <property type="entry name" value="BILIVERDIN REDUCTASE A"/>
    <property type="match status" value="1"/>
</dbReference>
<feature type="compositionally biased region" description="Low complexity" evidence="1">
    <location>
        <begin position="145"/>
        <end position="170"/>
    </location>
</feature>
<dbReference type="InterPro" id="IPR051450">
    <property type="entry name" value="Gfo/Idh/MocA_Oxidoreductases"/>
</dbReference>
<evidence type="ECO:0000313" key="4">
    <source>
        <dbReference type="EMBL" id="MFC7615432.1"/>
    </source>
</evidence>
<accession>A0ABW2TNR5</accession>
<organism evidence="4 5">
    <name type="scientific">Actinokineospora soli</name>
    <dbReference type="NCBI Taxonomy" id="1048753"/>
    <lineage>
        <taxon>Bacteria</taxon>
        <taxon>Bacillati</taxon>
        <taxon>Actinomycetota</taxon>
        <taxon>Actinomycetes</taxon>
        <taxon>Pseudonocardiales</taxon>
        <taxon>Pseudonocardiaceae</taxon>
        <taxon>Actinokineospora</taxon>
    </lineage>
</organism>
<keyword evidence="5" id="KW-1185">Reference proteome</keyword>
<dbReference type="SUPFAM" id="SSF51735">
    <property type="entry name" value="NAD(P)-binding Rossmann-fold domains"/>
    <property type="match status" value="1"/>
</dbReference>
<evidence type="ECO:0000256" key="1">
    <source>
        <dbReference type="SAM" id="MobiDB-lite"/>
    </source>
</evidence>
<comment type="caution">
    <text evidence="4">The sequence shown here is derived from an EMBL/GenBank/DDBJ whole genome shotgun (WGS) entry which is preliminary data.</text>
</comment>
<sequence>MRAGPLGYDLLVEKPMATNPDDAERMVAAARDNDVLLAVCHVLRYTEYSRAIKRIIASGRIGDVVTVEHLEPVGWWHHAHSYVRGQWAVEARSSSMLLAKSSHDIDWLGHIIDRPVTRVSSFGGLYHFKPENKPRAPARAAWAARWNGSARTRPSGSTSGSSATRCTSAGRWACSPRTPPATAS</sequence>
<dbReference type="InterPro" id="IPR036291">
    <property type="entry name" value="NAD(P)-bd_dom_sf"/>
</dbReference>